<evidence type="ECO:0008006" key="3">
    <source>
        <dbReference type="Google" id="ProtNLM"/>
    </source>
</evidence>
<protein>
    <recommendedName>
        <fullName evidence="3">PD-(D/E)XK nuclease superfamily protein</fullName>
    </recommendedName>
</protein>
<gene>
    <name evidence="1" type="ORF">ACFFGA_06915</name>
</gene>
<keyword evidence="2" id="KW-1185">Reference proteome</keyword>
<proteinExistence type="predicted"/>
<reference evidence="1 2" key="1">
    <citation type="submission" date="2024-09" db="EMBL/GenBank/DDBJ databases">
        <authorList>
            <person name="Sun Q."/>
            <person name="Mori K."/>
        </authorList>
    </citation>
    <scope>NUCLEOTIDE SEQUENCE [LARGE SCALE GENOMIC DNA]</scope>
    <source>
        <strain evidence="1 2">NCAIM B.02481</strain>
    </source>
</reference>
<name>A0ABV6QAG5_9FLAO</name>
<sequence length="455" mass="53893">MNRHLNVFRPYSLDQSKEHIEDNLSRALVLCLKHDTLLFHEFLQTIMLKSHSDGNSDYNYLFTNLSEKDTVNIDIQIDVTTLNENSYRRIYAIAVTSEVLEMTNFNNYLYSATKDYRPITDILITINDIAFVFEVKRWGEDCRQQLYNQVYQLTAKSNPTTSIKNQSIDAIDNVIPFSFDWKQIMTLLVTTNNFNTLHSKPNLFISDFIHLVQSYNISWLPIAPFASIPHTVDMDGKRHQRLAAAINNLPDELTALDSNARMGLEVDFGWAKEILPWFERDAKNNLSLNFYIWPGNTKGQGWKTFYSNKLDRLHDHKSVIINNKEFNLIIENEIKFSHFNRYICELDFNDDDLLKEIVTTKNFEKYAGKHNREDWNELEEFFDDYFKPEYNWREYCKWEQNFINTNRGYLTLSIGYQIKTVIPYHYLQSIDSSEEDLKNLTDIFLQIYNFYKNLL</sequence>
<evidence type="ECO:0000313" key="1">
    <source>
        <dbReference type="EMBL" id="MFC0604276.1"/>
    </source>
</evidence>
<dbReference type="EMBL" id="JBHLTQ010000003">
    <property type="protein sequence ID" value="MFC0604276.1"/>
    <property type="molecule type" value="Genomic_DNA"/>
</dbReference>
<evidence type="ECO:0000313" key="2">
    <source>
        <dbReference type="Proteomes" id="UP001589832"/>
    </source>
</evidence>
<dbReference type="Proteomes" id="UP001589832">
    <property type="component" value="Unassembled WGS sequence"/>
</dbReference>
<organism evidence="1 2">
    <name type="scientific">Winogradskyella pulchriflava</name>
    <dbReference type="NCBI Taxonomy" id="1110688"/>
    <lineage>
        <taxon>Bacteria</taxon>
        <taxon>Pseudomonadati</taxon>
        <taxon>Bacteroidota</taxon>
        <taxon>Flavobacteriia</taxon>
        <taxon>Flavobacteriales</taxon>
        <taxon>Flavobacteriaceae</taxon>
        <taxon>Winogradskyella</taxon>
    </lineage>
</organism>
<accession>A0ABV6QAG5</accession>
<dbReference type="RefSeq" id="WP_386061616.1">
    <property type="nucleotide sequence ID" value="NZ_JBHLTQ010000003.1"/>
</dbReference>
<comment type="caution">
    <text evidence="1">The sequence shown here is derived from an EMBL/GenBank/DDBJ whole genome shotgun (WGS) entry which is preliminary data.</text>
</comment>